<feature type="non-terminal residue" evidence="3">
    <location>
        <position position="1"/>
    </location>
</feature>
<dbReference type="AlphaFoldDB" id="A0A261XSJ5"/>
<dbReference type="InterPro" id="IPR002355">
    <property type="entry name" value="Cu_oxidase_Cu_BS"/>
</dbReference>
<dbReference type="Pfam" id="PF07731">
    <property type="entry name" value="Cu-oxidase_2"/>
    <property type="match status" value="1"/>
</dbReference>
<reference evidence="3 4" key="1">
    <citation type="journal article" date="2017" name="Mycologia">
        <title>Bifiguratus adelaidae, gen. et sp. nov., a new member of Mucoromycotina in endophytic and soil-dwelling habitats.</title>
        <authorList>
            <person name="Torres-Cruz T.J."/>
            <person name="Billingsley Tobias T.L."/>
            <person name="Almatruk M."/>
            <person name="Hesse C."/>
            <person name="Kuske C.R."/>
            <person name="Desiro A."/>
            <person name="Benucci G.M."/>
            <person name="Bonito G."/>
            <person name="Stajich J.E."/>
            <person name="Dunlap C."/>
            <person name="Arnold A.E."/>
            <person name="Porras-Alfaro A."/>
        </authorList>
    </citation>
    <scope>NUCLEOTIDE SEQUENCE [LARGE SCALE GENOMIC DNA]</scope>
    <source>
        <strain evidence="3 4">AZ0501</strain>
    </source>
</reference>
<accession>A0A261XSJ5</accession>
<protein>
    <recommendedName>
        <fullName evidence="2">Plastocyanin-like domain-containing protein</fullName>
    </recommendedName>
</protein>
<organism evidence="3 4">
    <name type="scientific">Bifiguratus adelaidae</name>
    <dbReference type="NCBI Taxonomy" id="1938954"/>
    <lineage>
        <taxon>Eukaryota</taxon>
        <taxon>Fungi</taxon>
        <taxon>Fungi incertae sedis</taxon>
        <taxon>Mucoromycota</taxon>
        <taxon>Mucoromycotina</taxon>
        <taxon>Endogonomycetes</taxon>
        <taxon>Endogonales</taxon>
        <taxon>Endogonales incertae sedis</taxon>
        <taxon>Bifiguratus</taxon>
    </lineage>
</organism>
<dbReference type="GO" id="GO:0005507">
    <property type="term" value="F:copper ion binding"/>
    <property type="evidence" value="ECO:0007669"/>
    <property type="project" value="InterPro"/>
</dbReference>
<dbReference type="OrthoDB" id="262547at2759"/>
<gene>
    <name evidence="3" type="ORF">BZG36_05739</name>
</gene>
<keyword evidence="1" id="KW-0479">Metal-binding</keyword>
<dbReference type="Gene3D" id="2.60.40.420">
    <property type="entry name" value="Cupredoxins - blue copper proteins"/>
    <property type="match status" value="1"/>
</dbReference>
<dbReference type="SUPFAM" id="SSF49503">
    <property type="entry name" value="Cupredoxins"/>
    <property type="match status" value="1"/>
</dbReference>
<proteinExistence type="predicted"/>
<evidence type="ECO:0000256" key="1">
    <source>
        <dbReference type="ARBA" id="ARBA00022723"/>
    </source>
</evidence>
<evidence type="ECO:0000313" key="4">
    <source>
        <dbReference type="Proteomes" id="UP000242875"/>
    </source>
</evidence>
<evidence type="ECO:0000313" key="3">
    <source>
        <dbReference type="EMBL" id="OZJ01345.1"/>
    </source>
</evidence>
<comment type="caution">
    <text evidence="3">The sequence shown here is derived from an EMBL/GenBank/DDBJ whole genome shotgun (WGS) entry which is preliminary data.</text>
</comment>
<evidence type="ECO:0000259" key="2">
    <source>
        <dbReference type="Pfam" id="PF07731"/>
    </source>
</evidence>
<dbReference type="InterPro" id="IPR011706">
    <property type="entry name" value="Cu-oxidase_C"/>
</dbReference>
<dbReference type="InterPro" id="IPR008972">
    <property type="entry name" value="Cupredoxin"/>
</dbReference>
<keyword evidence="4" id="KW-1185">Reference proteome</keyword>
<name>A0A261XSJ5_9FUNG</name>
<dbReference type="GO" id="GO:0016491">
    <property type="term" value="F:oxidoreductase activity"/>
    <property type="evidence" value="ECO:0007669"/>
    <property type="project" value="InterPro"/>
</dbReference>
<sequence length="116" mass="13163">VWVLARYTPWDGLYMFHCHNMVHEDHAMMAAFNVTALQGFNYPPQNTQFVDPLDPRFRSKPYNARVQTLDFVINNVLPAFARLGAYDNIPGLEAALTSFLATTTGIRDTTPVEPNF</sequence>
<dbReference type="Proteomes" id="UP000242875">
    <property type="component" value="Unassembled WGS sequence"/>
</dbReference>
<dbReference type="PROSITE" id="PS00080">
    <property type="entry name" value="MULTICOPPER_OXIDASE2"/>
    <property type="match status" value="1"/>
</dbReference>
<dbReference type="EMBL" id="MVBO01000505">
    <property type="protein sequence ID" value="OZJ01345.1"/>
    <property type="molecule type" value="Genomic_DNA"/>
</dbReference>
<feature type="domain" description="Plastocyanin-like" evidence="2">
    <location>
        <begin position="2"/>
        <end position="35"/>
    </location>
</feature>